<dbReference type="VEuPathDB" id="MicrosporidiaDB:H312_00596"/>
<dbReference type="HOGENOM" id="CLU_3124667_0_0_1"/>
<organism evidence="2 3">
    <name type="scientific">Anncaliia algerae PRA339</name>
    <dbReference type="NCBI Taxonomy" id="1288291"/>
    <lineage>
        <taxon>Eukaryota</taxon>
        <taxon>Fungi</taxon>
        <taxon>Fungi incertae sedis</taxon>
        <taxon>Microsporidia</taxon>
        <taxon>Tubulinosematoidea</taxon>
        <taxon>Tubulinosematidae</taxon>
        <taxon>Anncaliia</taxon>
    </lineage>
</organism>
<name>A0A059F3U5_9MICR</name>
<gene>
    <name evidence="2" type="ORF">H312_00596</name>
</gene>
<evidence type="ECO:0000313" key="2">
    <source>
        <dbReference type="EMBL" id="KCZ81953.1"/>
    </source>
</evidence>
<keyword evidence="1" id="KW-0175">Coiled coil</keyword>
<protein>
    <submittedName>
        <fullName evidence="2">Uncharacterized protein</fullName>
    </submittedName>
</protein>
<sequence length="50" mass="6242">MKEFPYNKEVLLKRIEEMKAELEKKRSELFSKEKIVNFTQQPKIRRRFNL</sequence>
<feature type="coiled-coil region" evidence="1">
    <location>
        <begin position="8"/>
        <end position="35"/>
    </location>
</feature>
<dbReference type="OrthoDB" id="10283129at2759"/>
<dbReference type="Proteomes" id="UP000030655">
    <property type="component" value="Unassembled WGS sequence"/>
</dbReference>
<accession>A0A059F3U5</accession>
<evidence type="ECO:0000256" key="1">
    <source>
        <dbReference type="SAM" id="Coils"/>
    </source>
</evidence>
<proteinExistence type="predicted"/>
<dbReference type="EMBL" id="KK365134">
    <property type="protein sequence ID" value="KCZ81953.1"/>
    <property type="molecule type" value="Genomic_DNA"/>
</dbReference>
<dbReference type="AlphaFoldDB" id="A0A059F3U5"/>
<keyword evidence="3" id="KW-1185">Reference proteome</keyword>
<reference evidence="2 3" key="2">
    <citation type="submission" date="2014-03" db="EMBL/GenBank/DDBJ databases">
        <title>The Genome Sequence of Anncaliia algerae insect isolate PRA339.</title>
        <authorList>
            <consortium name="The Broad Institute Genome Sequencing Platform"/>
            <consortium name="The Broad Institute Genome Sequencing Center for Infectious Disease"/>
            <person name="Cuomo C."/>
            <person name="Becnel J."/>
            <person name="Sanscrainte N."/>
            <person name="Walker B."/>
            <person name="Young S.K."/>
            <person name="Zeng Q."/>
            <person name="Gargeya S."/>
            <person name="Fitzgerald M."/>
            <person name="Haas B."/>
            <person name="Abouelleil A."/>
            <person name="Alvarado L."/>
            <person name="Arachchi H.M."/>
            <person name="Berlin A.M."/>
            <person name="Chapman S.B."/>
            <person name="Dewar J."/>
            <person name="Goldberg J."/>
            <person name="Griggs A."/>
            <person name="Gujja S."/>
            <person name="Hansen M."/>
            <person name="Howarth C."/>
            <person name="Imamovic A."/>
            <person name="Larimer J."/>
            <person name="McCowan C."/>
            <person name="Murphy C."/>
            <person name="Neiman D."/>
            <person name="Pearson M."/>
            <person name="Priest M."/>
            <person name="Roberts A."/>
            <person name="Saif S."/>
            <person name="Shea T."/>
            <person name="Sisk P."/>
            <person name="Sykes S."/>
            <person name="Wortman J."/>
            <person name="Nusbaum C."/>
            <person name="Birren B."/>
        </authorList>
    </citation>
    <scope>NUCLEOTIDE SEQUENCE [LARGE SCALE GENOMIC DNA]</scope>
    <source>
        <strain evidence="2 3">PRA339</strain>
    </source>
</reference>
<reference evidence="3" key="1">
    <citation type="submission" date="2013-02" db="EMBL/GenBank/DDBJ databases">
        <authorList>
            <consortium name="The Broad Institute Genome Sequencing Platform"/>
            <person name="Cuomo C."/>
            <person name="Becnel J."/>
            <person name="Sanscrainte N."/>
            <person name="Walker B."/>
            <person name="Young S.K."/>
            <person name="Zeng Q."/>
            <person name="Gargeya S."/>
            <person name="Fitzgerald M."/>
            <person name="Haas B."/>
            <person name="Abouelleil A."/>
            <person name="Alvarado L."/>
            <person name="Arachchi H.M."/>
            <person name="Berlin A.M."/>
            <person name="Chapman S.B."/>
            <person name="Dewar J."/>
            <person name="Goldberg J."/>
            <person name="Griggs A."/>
            <person name="Gujja S."/>
            <person name="Hansen M."/>
            <person name="Howarth C."/>
            <person name="Imamovic A."/>
            <person name="Larimer J."/>
            <person name="McCowan C."/>
            <person name="Murphy C."/>
            <person name="Neiman D."/>
            <person name="Pearson M."/>
            <person name="Priest M."/>
            <person name="Roberts A."/>
            <person name="Saif S."/>
            <person name="Shea T."/>
            <person name="Sisk P."/>
            <person name="Sykes S."/>
            <person name="Wortman J."/>
            <person name="Nusbaum C."/>
            <person name="Birren B."/>
        </authorList>
    </citation>
    <scope>NUCLEOTIDE SEQUENCE [LARGE SCALE GENOMIC DNA]</scope>
    <source>
        <strain evidence="3">PRA339</strain>
    </source>
</reference>
<evidence type="ECO:0000313" key="3">
    <source>
        <dbReference type="Proteomes" id="UP000030655"/>
    </source>
</evidence>